<organism evidence="2 3">
    <name type="scientific">Parnassius apollo</name>
    <name type="common">Apollo butterfly</name>
    <name type="synonym">Papilio apollo</name>
    <dbReference type="NCBI Taxonomy" id="110799"/>
    <lineage>
        <taxon>Eukaryota</taxon>
        <taxon>Metazoa</taxon>
        <taxon>Ecdysozoa</taxon>
        <taxon>Arthropoda</taxon>
        <taxon>Hexapoda</taxon>
        <taxon>Insecta</taxon>
        <taxon>Pterygota</taxon>
        <taxon>Neoptera</taxon>
        <taxon>Endopterygota</taxon>
        <taxon>Lepidoptera</taxon>
        <taxon>Glossata</taxon>
        <taxon>Ditrysia</taxon>
        <taxon>Papilionoidea</taxon>
        <taxon>Papilionidae</taxon>
        <taxon>Parnassiinae</taxon>
        <taxon>Parnassini</taxon>
        <taxon>Parnassius</taxon>
        <taxon>Parnassius</taxon>
    </lineage>
</organism>
<accession>A0A8S3X549</accession>
<keyword evidence="1" id="KW-0175">Coiled coil</keyword>
<keyword evidence="3" id="KW-1185">Reference proteome</keyword>
<sequence length="72" mass="8223">MFKSKFSTKESASGMISMQETCNAGGIFSRWAECERILEADYDELELEDLELEDELESVDDIDADLCLKFQC</sequence>
<evidence type="ECO:0000313" key="2">
    <source>
        <dbReference type="EMBL" id="CAG5001776.1"/>
    </source>
</evidence>
<proteinExistence type="predicted"/>
<evidence type="ECO:0000256" key="1">
    <source>
        <dbReference type="SAM" id="Coils"/>
    </source>
</evidence>
<dbReference type="Proteomes" id="UP000691718">
    <property type="component" value="Unassembled WGS sequence"/>
</dbReference>
<dbReference type="OrthoDB" id="10549662at2759"/>
<name>A0A8S3X549_PARAO</name>
<gene>
    <name evidence="2" type="ORF">PAPOLLO_LOCUS13981</name>
</gene>
<reference evidence="2" key="1">
    <citation type="submission" date="2021-04" db="EMBL/GenBank/DDBJ databases">
        <authorList>
            <person name="Tunstrom K."/>
        </authorList>
    </citation>
    <scope>NUCLEOTIDE SEQUENCE</scope>
</reference>
<comment type="caution">
    <text evidence="2">The sequence shown here is derived from an EMBL/GenBank/DDBJ whole genome shotgun (WGS) entry which is preliminary data.</text>
</comment>
<dbReference type="EMBL" id="CAJQZP010000945">
    <property type="protein sequence ID" value="CAG5001776.1"/>
    <property type="molecule type" value="Genomic_DNA"/>
</dbReference>
<feature type="coiled-coil region" evidence="1">
    <location>
        <begin position="35"/>
        <end position="62"/>
    </location>
</feature>
<protein>
    <submittedName>
        <fullName evidence="2">(apollo) hypothetical protein</fullName>
    </submittedName>
</protein>
<dbReference type="AlphaFoldDB" id="A0A8S3X549"/>
<evidence type="ECO:0000313" key="3">
    <source>
        <dbReference type="Proteomes" id="UP000691718"/>
    </source>
</evidence>